<gene>
    <name evidence="3" type="ORF">LVJ94_10350</name>
</gene>
<dbReference type="PRINTS" id="PR00081">
    <property type="entry name" value="GDHRDH"/>
</dbReference>
<dbReference type="PRINTS" id="PR00080">
    <property type="entry name" value="SDRFAMILY"/>
</dbReference>
<dbReference type="RefSeq" id="WP_394837295.1">
    <property type="nucleotide sequence ID" value="NZ_CP089929.1"/>
</dbReference>
<reference evidence="3" key="1">
    <citation type="submission" date="2021-12" db="EMBL/GenBank/DDBJ databases">
        <title>Discovery of the Pendulisporaceae a myxobacterial family with distinct sporulation behavior and unique specialized metabolism.</title>
        <authorList>
            <person name="Garcia R."/>
            <person name="Popoff A."/>
            <person name="Bader C.D."/>
            <person name="Loehr J."/>
            <person name="Walesch S."/>
            <person name="Walt C."/>
            <person name="Boldt J."/>
            <person name="Bunk B."/>
            <person name="Haeckl F.J.F.P.J."/>
            <person name="Gunesch A.P."/>
            <person name="Birkelbach J."/>
            <person name="Nuebel U."/>
            <person name="Pietschmann T."/>
            <person name="Bach T."/>
            <person name="Mueller R."/>
        </authorList>
    </citation>
    <scope>NUCLEOTIDE SEQUENCE</scope>
    <source>
        <strain evidence="3">MSr11367</strain>
    </source>
</reference>
<evidence type="ECO:0000256" key="1">
    <source>
        <dbReference type="ARBA" id="ARBA00023002"/>
    </source>
</evidence>
<dbReference type="SUPFAM" id="SSF51735">
    <property type="entry name" value="NAD(P)-binding Rossmann-fold domains"/>
    <property type="match status" value="1"/>
</dbReference>
<evidence type="ECO:0000256" key="2">
    <source>
        <dbReference type="RuleBase" id="RU000363"/>
    </source>
</evidence>
<organism evidence="3 4">
    <name type="scientific">Pendulispora rubella</name>
    <dbReference type="NCBI Taxonomy" id="2741070"/>
    <lineage>
        <taxon>Bacteria</taxon>
        <taxon>Pseudomonadati</taxon>
        <taxon>Myxococcota</taxon>
        <taxon>Myxococcia</taxon>
        <taxon>Myxococcales</taxon>
        <taxon>Sorangiineae</taxon>
        <taxon>Pendulisporaceae</taxon>
        <taxon>Pendulispora</taxon>
    </lineage>
</organism>
<comment type="similarity">
    <text evidence="2">Belongs to the short-chain dehydrogenases/reductases (SDR) family.</text>
</comment>
<keyword evidence="4" id="KW-1185">Reference proteome</keyword>
<evidence type="ECO:0000313" key="4">
    <source>
        <dbReference type="Proteomes" id="UP001374803"/>
    </source>
</evidence>
<evidence type="ECO:0000313" key="3">
    <source>
        <dbReference type="EMBL" id="WXB07631.1"/>
    </source>
</evidence>
<dbReference type="InterPro" id="IPR002347">
    <property type="entry name" value="SDR_fam"/>
</dbReference>
<dbReference type="Proteomes" id="UP001374803">
    <property type="component" value="Chromosome"/>
</dbReference>
<proteinExistence type="inferred from homology"/>
<dbReference type="Gene3D" id="3.40.50.720">
    <property type="entry name" value="NAD(P)-binding Rossmann-like Domain"/>
    <property type="match status" value="1"/>
</dbReference>
<protein>
    <submittedName>
        <fullName evidence="3">SDR family NAD(P)-dependent oxidoreductase</fullName>
    </submittedName>
</protein>
<sequence length="293" mass="31712">MQSARDLEGRTFLVTGASAGIGRATVCALAARGASVVLASRSEEKTRAVMEEIRRLHPASSQADVEFLPVDLGDLGSVKRAAETFLASSRPLDVLINNAGLVGATGLSKDGYEIAFATNHLGPFLLTKLLLPKLVEAPQGRVVNVASRAHFRAKAVDWGQMSLPVKKIHSFTQYGVTKLMNILHAKELANRLAETRVTTYSLHPGVVASELWREVPWPVANVMKLFFISNEEGAKTTLYCATAPELSSSSGLYYDDCKEGRVSRLARDECLAREVFERSEDAVRTLLPAASAA</sequence>
<accession>A0ABZ2LEL4</accession>
<dbReference type="InterPro" id="IPR036291">
    <property type="entry name" value="NAD(P)-bd_dom_sf"/>
</dbReference>
<name>A0ABZ2LEL4_9BACT</name>
<keyword evidence="1" id="KW-0560">Oxidoreductase</keyword>
<dbReference type="EMBL" id="CP089983">
    <property type="protein sequence ID" value="WXB07631.1"/>
    <property type="molecule type" value="Genomic_DNA"/>
</dbReference>
<dbReference type="PANTHER" id="PTHR43157">
    <property type="entry name" value="PHOSPHATIDYLINOSITOL-GLYCAN BIOSYNTHESIS CLASS F PROTEIN-RELATED"/>
    <property type="match status" value="1"/>
</dbReference>
<dbReference type="PANTHER" id="PTHR43157:SF44">
    <property type="entry name" value="DEHYDROGENASE_REDUCTASE SDR FAMILY MEMBER 13"/>
    <property type="match status" value="1"/>
</dbReference>
<dbReference type="Pfam" id="PF00106">
    <property type="entry name" value="adh_short"/>
    <property type="match status" value="1"/>
</dbReference>